<reference evidence="1 2" key="1">
    <citation type="submission" date="2019-05" db="EMBL/GenBank/DDBJ databases">
        <title>Mikania micrantha, genome provides insights into the molecular mechanism of rapid growth.</title>
        <authorList>
            <person name="Liu B."/>
        </authorList>
    </citation>
    <scope>NUCLEOTIDE SEQUENCE [LARGE SCALE GENOMIC DNA]</scope>
    <source>
        <strain evidence="1">NLD-2019</strain>
        <tissue evidence="1">Leaf</tissue>
    </source>
</reference>
<dbReference type="AlphaFoldDB" id="A0A5N6LDI8"/>
<comment type="caution">
    <text evidence="1">The sequence shown here is derived from an EMBL/GenBank/DDBJ whole genome shotgun (WGS) entry which is preliminary data.</text>
</comment>
<gene>
    <name evidence="1" type="ORF">E3N88_44727</name>
</gene>
<keyword evidence="2" id="KW-1185">Reference proteome</keyword>
<protein>
    <submittedName>
        <fullName evidence="1">Uncharacterized protein</fullName>
    </submittedName>
</protein>
<organism evidence="1 2">
    <name type="scientific">Mikania micrantha</name>
    <name type="common">bitter vine</name>
    <dbReference type="NCBI Taxonomy" id="192012"/>
    <lineage>
        <taxon>Eukaryota</taxon>
        <taxon>Viridiplantae</taxon>
        <taxon>Streptophyta</taxon>
        <taxon>Embryophyta</taxon>
        <taxon>Tracheophyta</taxon>
        <taxon>Spermatophyta</taxon>
        <taxon>Magnoliopsida</taxon>
        <taxon>eudicotyledons</taxon>
        <taxon>Gunneridae</taxon>
        <taxon>Pentapetalae</taxon>
        <taxon>asterids</taxon>
        <taxon>campanulids</taxon>
        <taxon>Asterales</taxon>
        <taxon>Asteraceae</taxon>
        <taxon>Asteroideae</taxon>
        <taxon>Heliantheae alliance</taxon>
        <taxon>Eupatorieae</taxon>
        <taxon>Mikania</taxon>
    </lineage>
</organism>
<proteinExistence type="predicted"/>
<sequence>MFEFSTEVEKEMIFKRHRPRSRRKCDIEVPAAVGQDLSTVVRKTVYDMMMLPKVHFLVSSFNDLQDGLETPLGALD</sequence>
<name>A0A5N6LDI8_9ASTR</name>
<accession>A0A5N6LDI8</accession>
<evidence type="ECO:0000313" key="2">
    <source>
        <dbReference type="Proteomes" id="UP000326396"/>
    </source>
</evidence>
<dbReference type="Proteomes" id="UP000326396">
    <property type="component" value="Unassembled WGS sequence"/>
</dbReference>
<evidence type="ECO:0000313" key="1">
    <source>
        <dbReference type="EMBL" id="KAD0144068.1"/>
    </source>
</evidence>
<dbReference type="EMBL" id="SZYD01001933">
    <property type="protein sequence ID" value="KAD0144068.1"/>
    <property type="molecule type" value="Genomic_DNA"/>
</dbReference>